<comment type="similarity">
    <text evidence="1 2">Belongs to the UPF0102 family.</text>
</comment>
<organism evidence="3 4">
    <name type="scientific">Tichowtungia aerotolerans</name>
    <dbReference type="NCBI Taxonomy" id="2697043"/>
    <lineage>
        <taxon>Bacteria</taxon>
        <taxon>Pseudomonadati</taxon>
        <taxon>Kiritimatiellota</taxon>
        <taxon>Tichowtungiia</taxon>
        <taxon>Tichowtungiales</taxon>
        <taxon>Tichowtungiaceae</taxon>
        <taxon>Tichowtungia</taxon>
    </lineage>
</organism>
<evidence type="ECO:0000256" key="2">
    <source>
        <dbReference type="HAMAP-Rule" id="MF_00048"/>
    </source>
</evidence>
<evidence type="ECO:0000313" key="4">
    <source>
        <dbReference type="Proteomes" id="UP000464954"/>
    </source>
</evidence>
<evidence type="ECO:0000256" key="1">
    <source>
        <dbReference type="ARBA" id="ARBA00006738"/>
    </source>
</evidence>
<sequence length="122" mass="14473">MKTGRRGEKQAERFLKKSGYKILGRRVRVGKHDEIDLIAREGETMVFVEVKTRKTECYGRPAAAVNRDKRRKLSRAAVTFLQKRKLRPPFIRFDIVEVIDEPSEIRHIENAFQLEGNYRVWW</sequence>
<dbReference type="InterPro" id="IPR003509">
    <property type="entry name" value="UPF0102_YraN-like"/>
</dbReference>
<dbReference type="CDD" id="cd20736">
    <property type="entry name" value="PoNe_Nuclease"/>
    <property type="match status" value="1"/>
</dbReference>
<dbReference type="KEGG" id="taer:GT409_15810"/>
<dbReference type="PANTHER" id="PTHR34039:SF1">
    <property type="entry name" value="UPF0102 PROTEIN YRAN"/>
    <property type="match status" value="1"/>
</dbReference>
<dbReference type="PANTHER" id="PTHR34039">
    <property type="entry name" value="UPF0102 PROTEIN YRAN"/>
    <property type="match status" value="1"/>
</dbReference>
<keyword evidence="4" id="KW-1185">Reference proteome</keyword>
<name>A0A6P1MEG8_9BACT</name>
<dbReference type="Pfam" id="PF02021">
    <property type="entry name" value="UPF0102"/>
    <property type="match status" value="1"/>
</dbReference>
<protein>
    <recommendedName>
        <fullName evidence="2">UPF0102 protein GT409_15810</fullName>
    </recommendedName>
</protein>
<dbReference type="NCBIfam" id="TIGR00252">
    <property type="entry name" value="YraN family protein"/>
    <property type="match status" value="1"/>
</dbReference>
<dbReference type="InterPro" id="IPR011856">
    <property type="entry name" value="tRNA_endonuc-like_dom_sf"/>
</dbReference>
<dbReference type="InterPro" id="IPR011335">
    <property type="entry name" value="Restrct_endonuc-II-like"/>
</dbReference>
<dbReference type="AlphaFoldDB" id="A0A6P1MEG8"/>
<dbReference type="NCBIfam" id="NF009150">
    <property type="entry name" value="PRK12497.1-3"/>
    <property type="match status" value="1"/>
</dbReference>
<accession>A0A6P1MEG8</accession>
<dbReference type="HAMAP" id="MF_00048">
    <property type="entry name" value="UPF0102"/>
    <property type="match status" value="1"/>
</dbReference>
<dbReference type="Gene3D" id="3.40.1350.10">
    <property type="match status" value="1"/>
</dbReference>
<proteinExistence type="inferred from homology"/>
<gene>
    <name evidence="3" type="ORF">GT409_15810</name>
</gene>
<dbReference type="Proteomes" id="UP000464954">
    <property type="component" value="Chromosome"/>
</dbReference>
<dbReference type="GO" id="GO:0003676">
    <property type="term" value="F:nucleic acid binding"/>
    <property type="evidence" value="ECO:0007669"/>
    <property type="project" value="InterPro"/>
</dbReference>
<dbReference type="SUPFAM" id="SSF52980">
    <property type="entry name" value="Restriction endonuclease-like"/>
    <property type="match status" value="1"/>
</dbReference>
<reference evidence="3 4" key="1">
    <citation type="submission" date="2020-01" db="EMBL/GenBank/DDBJ databases">
        <title>Ponticoccus aerotolerans gen. nov., sp. nov., an anaerobic bacterium and proposal of Ponticoccusceae fam. nov., Ponticoccusles ord. nov. and Ponticoccuse classis nov. in the phylum Kiritimatiellaeota.</title>
        <authorList>
            <person name="Zhou L.Y."/>
            <person name="Du Z.J."/>
        </authorList>
    </citation>
    <scope>NUCLEOTIDE SEQUENCE [LARGE SCALE GENOMIC DNA]</scope>
    <source>
        <strain evidence="3 4">S-5007</strain>
    </source>
</reference>
<evidence type="ECO:0000313" key="3">
    <source>
        <dbReference type="EMBL" id="QHI70974.1"/>
    </source>
</evidence>
<dbReference type="EMBL" id="CP047593">
    <property type="protein sequence ID" value="QHI70974.1"/>
    <property type="molecule type" value="Genomic_DNA"/>
</dbReference>